<dbReference type="PATRIC" id="fig|1122147.4.peg.780"/>
<sequence>MALTSTAAQRVLDWSYHRAVKGAGKGEPVSQLAATYLARAGGDPEAAIQEFLRYARRRVGTVSFLTGLGGLATLPVAIPAEVANTLYMQLRMVTVIAALRGYDLNDDRVKTMTLITLTGNAAEDYLKKAGIAWTGRLGERVSAATLQRINQLVGRKLFAVAGEHGLVHFSKLVPLLGAGVGAGVDIAATATLAVVAKQTFSAGHLAHTTRTGPVDFSHFDAQTWLQ</sequence>
<name>A0A0R1XIT8_9LACO</name>
<dbReference type="OrthoDB" id="1425703at2"/>
<evidence type="ECO:0000313" key="1">
    <source>
        <dbReference type="EMBL" id="KRM29397.1"/>
    </source>
</evidence>
<reference evidence="1 2" key="1">
    <citation type="journal article" date="2015" name="Genome Announc.">
        <title>Expanding the biotechnology potential of lactobacilli through comparative genomics of 213 strains and associated genera.</title>
        <authorList>
            <person name="Sun Z."/>
            <person name="Harris H.M."/>
            <person name="McCann A."/>
            <person name="Guo C."/>
            <person name="Argimon S."/>
            <person name="Zhang W."/>
            <person name="Yang X."/>
            <person name="Jeffery I.B."/>
            <person name="Cooney J.C."/>
            <person name="Kagawa T.F."/>
            <person name="Liu W."/>
            <person name="Song Y."/>
            <person name="Salvetti E."/>
            <person name="Wrobel A."/>
            <person name="Rasinkangas P."/>
            <person name="Parkhill J."/>
            <person name="Rea M.C."/>
            <person name="O'Sullivan O."/>
            <person name="Ritari J."/>
            <person name="Douillard F.P."/>
            <person name="Paul Ross R."/>
            <person name="Yang R."/>
            <person name="Briner A.E."/>
            <person name="Felis G.E."/>
            <person name="de Vos W.M."/>
            <person name="Barrangou R."/>
            <person name="Klaenhammer T.R."/>
            <person name="Caufield P.W."/>
            <person name="Cui Y."/>
            <person name="Zhang H."/>
            <person name="O'Toole P.W."/>
        </authorList>
    </citation>
    <scope>NUCLEOTIDE SEQUENCE [LARGE SCALE GENOMIC DNA]</scope>
    <source>
        <strain evidence="1 2">DSM 16991</strain>
    </source>
</reference>
<dbReference type="EMBL" id="AZFW01000015">
    <property type="protein sequence ID" value="KRM29397.1"/>
    <property type="molecule type" value="Genomic_DNA"/>
</dbReference>
<dbReference type="AlphaFoldDB" id="A0A0R1XIT8"/>
<dbReference type="Pfam" id="PF12787">
    <property type="entry name" value="EcsC"/>
    <property type="match status" value="1"/>
</dbReference>
<dbReference type="eggNOG" id="ENOG502ZAV8">
    <property type="taxonomic scope" value="Bacteria"/>
</dbReference>
<gene>
    <name evidence="1" type="ORF">FC91_GL000751</name>
</gene>
<comment type="caution">
    <text evidence="1">The sequence shown here is derived from an EMBL/GenBank/DDBJ whole genome shotgun (WGS) entry which is preliminary data.</text>
</comment>
<accession>A0A0R1XIT8</accession>
<organism evidence="1 2">
    <name type="scientific">Schleiferilactobacillus harbinensis DSM 16991</name>
    <dbReference type="NCBI Taxonomy" id="1122147"/>
    <lineage>
        <taxon>Bacteria</taxon>
        <taxon>Bacillati</taxon>
        <taxon>Bacillota</taxon>
        <taxon>Bacilli</taxon>
        <taxon>Lactobacillales</taxon>
        <taxon>Lactobacillaceae</taxon>
        <taxon>Schleiferilactobacillus</taxon>
    </lineage>
</organism>
<evidence type="ECO:0000313" key="2">
    <source>
        <dbReference type="Proteomes" id="UP000050949"/>
    </source>
</evidence>
<evidence type="ECO:0008006" key="3">
    <source>
        <dbReference type="Google" id="ProtNLM"/>
    </source>
</evidence>
<dbReference type="RefSeq" id="WP_051225445.1">
    <property type="nucleotide sequence ID" value="NZ_AUEH01000055.1"/>
</dbReference>
<dbReference type="Proteomes" id="UP000050949">
    <property type="component" value="Unassembled WGS sequence"/>
</dbReference>
<dbReference type="InterPro" id="IPR024787">
    <property type="entry name" value="EcsC"/>
</dbReference>
<proteinExistence type="predicted"/>
<protein>
    <recommendedName>
        <fullName evidence="3">EcsC family protein</fullName>
    </recommendedName>
</protein>